<accession>A0A1C3ZZQ7</accession>
<organism evidence="1 2">
    <name type="scientific">Gilliamella intestini</name>
    <dbReference type="NCBI Taxonomy" id="1798183"/>
    <lineage>
        <taxon>Bacteria</taxon>
        <taxon>Pseudomonadati</taxon>
        <taxon>Pseudomonadota</taxon>
        <taxon>Gammaproteobacteria</taxon>
        <taxon>Orbales</taxon>
        <taxon>Orbaceae</taxon>
        <taxon>Gilliamella</taxon>
    </lineage>
</organism>
<dbReference type="OrthoDB" id="5900992at2"/>
<sequence>MNNYCELIREKYAQIGSNELGYIDDALGTVMRVLDEVVCNEQVPEELRHKAAYAAANLLISDFDIK</sequence>
<reference evidence="2" key="1">
    <citation type="submission" date="2016-08" db="EMBL/GenBank/DDBJ databases">
        <authorList>
            <person name="Varghese N."/>
            <person name="Submissions Spin"/>
        </authorList>
    </citation>
    <scope>NUCLEOTIDE SEQUENCE [LARGE SCALE GENOMIC DNA]</scope>
    <source>
        <strain evidence="2">R-53144</strain>
    </source>
</reference>
<dbReference type="InterPro" id="IPR009624">
    <property type="entry name" value="UPF0253"/>
</dbReference>
<evidence type="ECO:0000313" key="1">
    <source>
        <dbReference type="EMBL" id="SCB87894.1"/>
    </source>
</evidence>
<dbReference type="Proteomes" id="UP000199698">
    <property type="component" value="Unassembled WGS sequence"/>
</dbReference>
<gene>
    <name evidence="1" type="ORF">GA0061080_100766</name>
</gene>
<evidence type="ECO:0000313" key="2">
    <source>
        <dbReference type="Proteomes" id="UP000199698"/>
    </source>
</evidence>
<dbReference type="STRING" id="1798183.GA0061080_100766"/>
<dbReference type="AlphaFoldDB" id="A0A1C3ZZQ7"/>
<dbReference type="Pfam" id="PF06786">
    <property type="entry name" value="UPF0253"/>
    <property type="match status" value="1"/>
</dbReference>
<proteinExistence type="predicted"/>
<dbReference type="EMBL" id="FMBA01000007">
    <property type="protein sequence ID" value="SCB87894.1"/>
    <property type="molecule type" value="Genomic_DNA"/>
</dbReference>
<dbReference type="RefSeq" id="WP_091120943.1">
    <property type="nucleotide sequence ID" value="NZ_FMBA01000007.1"/>
</dbReference>
<name>A0A1C3ZZQ7_9GAMM</name>
<dbReference type="NCBIfam" id="NF003436">
    <property type="entry name" value="PRK04964.1"/>
    <property type="match status" value="1"/>
</dbReference>
<keyword evidence="2" id="KW-1185">Reference proteome</keyword>
<protein>
    <submittedName>
        <fullName evidence="1">Uncharacterized protein family (UPF0253)</fullName>
    </submittedName>
</protein>